<dbReference type="Pfam" id="PF04811">
    <property type="entry name" value="Sec23_trunk"/>
    <property type="match status" value="1"/>
</dbReference>
<keyword evidence="8 12" id="KW-0931">ER-Golgi transport</keyword>
<dbReference type="Gene3D" id="1.20.120.730">
    <property type="entry name" value="Sec23/Sec24 helical domain"/>
    <property type="match status" value="1"/>
</dbReference>
<dbReference type="AlphaFoldDB" id="A0AB34HWK8"/>
<dbReference type="InterPro" id="IPR029006">
    <property type="entry name" value="ADF-H/Gelsolin-like_dom_sf"/>
</dbReference>
<gene>
    <name evidence="18" type="ORF">J1605_018199</name>
</gene>
<proteinExistence type="inferred from homology"/>
<evidence type="ECO:0000259" key="14">
    <source>
        <dbReference type="Pfam" id="PF04810"/>
    </source>
</evidence>
<evidence type="ECO:0000256" key="8">
    <source>
        <dbReference type="ARBA" id="ARBA00022892"/>
    </source>
</evidence>
<dbReference type="SUPFAM" id="SSF81995">
    <property type="entry name" value="beta-sandwich domain of Sec23/24"/>
    <property type="match status" value="1"/>
</dbReference>
<dbReference type="GO" id="GO:0005829">
    <property type="term" value="C:cytosol"/>
    <property type="evidence" value="ECO:0007669"/>
    <property type="project" value="UniProtKB-SubCell"/>
</dbReference>
<dbReference type="Pfam" id="PF04810">
    <property type="entry name" value="zf-Sec23_Sec24"/>
    <property type="match status" value="1"/>
</dbReference>
<dbReference type="InterPro" id="IPR006900">
    <property type="entry name" value="Sec23/24_helical_dom"/>
</dbReference>
<dbReference type="GO" id="GO:0090110">
    <property type="term" value="P:COPII-coated vesicle cargo loading"/>
    <property type="evidence" value="ECO:0007669"/>
    <property type="project" value="TreeGrafter"/>
</dbReference>
<dbReference type="SUPFAM" id="SSF82919">
    <property type="entry name" value="Zn-finger domain of Sec23/24"/>
    <property type="match status" value="1"/>
</dbReference>
<keyword evidence="5 12" id="KW-0479">Metal-binding</keyword>
<dbReference type="Pfam" id="PF04815">
    <property type="entry name" value="Sec23_helical"/>
    <property type="match status" value="1"/>
</dbReference>
<dbReference type="InterPro" id="IPR006895">
    <property type="entry name" value="Znf_Sec23_Sec24"/>
</dbReference>
<protein>
    <recommendedName>
        <fullName evidence="12">Protein transport protein SEC23</fullName>
    </recommendedName>
</protein>
<dbReference type="InterPro" id="IPR007123">
    <property type="entry name" value="Gelsolin-like_dom"/>
</dbReference>
<keyword evidence="19" id="KW-1185">Reference proteome</keyword>
<dbReference type="FunFam" id="2.60.40.1670:FF:000006">
    <property type="entry name" value="Protein transport protein SEC23"/>
    <property type="match status" value="1"/>
</dbReference>
<evidence type="ECO:0000256" key="2">
    <source>
        <dbReference type="ARBA" id="ARBA00009210"/>
    </source>
</evidence>
<dbReference type="InterPro" id="IPR037364">
    <property type="entry name" value="Sec23"/>
</dbReference>
<dbReference type="FunFam" id="2.30.30.380:FF:000001">
    <property type="entry name" value="Protein transport protein SEC23"/>
    <property type="match status" value="1"/>
</dbReference>
<dbReference type="InterPro" id="IPR036180">
    <property type="entry name" value="Gelsolin-like_dom_sf"/>
</dbReference>
<evidence type="ECO:0000256" key="11">
    <source>
        <dbReference type="ARBA" id="ARBA00023329"/>
    </source>
</evidence>
<dbReference type="Proteomes" id="UP001159641">
    <property type="component" value="Unassembled WGS sequence"/>
</dbReference>
<evidence type="ECO:0000256" key="10">
    <source>
        <dbReference type="ARBA" id="ARBA00023136"/>
    </source>
</evidence>
<dbReference type="FunFam" id="3.40.50.410:FF:000011">
    <property type="entry name" value="Protein transport protein SEC23"/>
    <property type="match status" value="1"/>
</dbReference>
<dbReference type="PANTHER" id="PTHR11141">
    <property type="entry name" value="PROTEIN TRANSPORT PROTEIN SEC23"/>
    <property type="match status" value="1"/>
</dbReference>
<reference evidence="18 19" key="1">
    <citation type="submission" date="2022-11" db="EMBL/GenBank/DDBJ databases">
        <title>Whole genome sequence of Eschrichtius robustus ER-17-0199.</title>
        <authorList>
            <person name="Bruniche-Olsen A."/>
            <person name="Black A.N."/>
            <person name="Fields C.J."/>
            <person name="Walden K."/>
            <person name="Dewoody J.A."/>
        </authorList>
    </citation>
    <scope>NUCLEOTIDE SEQUENCE [LARGE SCALE GENOMIC DNA]</scope>
    <source>
        <strain evidence="18">ER-17-0199</strain>
        <tissue evidence="18">Blubber</tissue>
    </source>
</reference>
<name>A0AB34HWK8_ESCRO</name>
<evidence type="ECO:0000259" key="15">
    <source>
        <dbReference type="Pfam" id="PF04811"/>
    </source>
</evidence>
<dbReference type="SUPFAM" id="SSF82754">
    <property type="entry name" value="C-terminal, gelsolin-like domain of Sec23/24"/>
    <property type="match status" value="1"/>
</dbReference>
<evidence type="ECO:0000256" key="9">
    <source>
        <dbReference type="ARBA" id="ARBA00022927"/>
    </source>
</evidence>
<dbReference type="Gene3D" id="2.30.30.380">
    <property type="entry name" value="Zn-finger domain of Sec23/24"/>
    <property type="match status" value="1"/>
</dbReference>
<dbReference type="InterPro" id="IPR012990">
    <property type="entry name" value="Beta-sandwich_Sec23_24"/>
</dbReference>
<dbReference type="SUPFAM" id="SSF53300">
    <property type="entry name" value="vWA-like"/>
    <property type="match status" value="1"/>
</dbReference>
<dbReference type="EMBL" id="JAIQCJ010000541">
    <property type="protein sequence ID" value="KAJ8796051.1"/>
    <property type="molecule type" value="Genomic_DNA"/>
</dbReference>
<evidence type="ECO:0000259" key="16">
    <source>
        <dbReference type="Pfam" id="PF04815"/>
    </source>
</evidence>
<dbReference type="GO" id="GO:0030127">
    <property type="term" value="C:COPII vesicle coat"/>
    <property type="evidence" value="ECO:0007669"/>
    <property type="project" value="InterPro"/>
</dbReference>
<organism evidence="18 19">
    <name type="scientific">Eschrichtius robustus</name>
    <name type="common">California gray whale</name>
    <name type="synonym">Eschrichtius gibbosus</name>
    <dbReference type="NCBI Taxonomy" id="9764"/>
    <lineage>
        <taxon>Eukaryota</taxon>
        <taxon>Metazoa</taxon>
        <taxon>Chordata</taxon>
        <taxon>Craniata</taxon>
        <taxon>Vertebrata</taxon>
        <taxon>Euteleostomi</taxon>
        <taxon>Mammalia</taxon>
        <taxon>Eutheria</taxon>
        <taxon>Laurasiatheria</taxon>
        <taxon>Artiodactyla</taxon>
        <taxon>Whippomorpha</taxon>
        <taxon>Cetacea</taxon>
        <taxon>Mysticeti</taxon>
        <taxon>Eschrichtiidae</taxon>
        <taxon>Eschrichtius</taxon>
    </lineage>
</organism>
<evidence type="ECO:0000259" key="17">
    <source>
        <dbReference type="Pfam" id="PF08033"/>
    </source>
</evidence>
<dbReference type="FunFam" id="3.40.20.10:FF:000003">
    <property type="entry name" value="Protein transport protein SEC23"/>
    <property type="match status" value="1"/>
</dbReference>
<keyword evidence="6 12" id="KW-0256">Endoplasmic reticulum</keyword>
<keyword evidence="4 12" id="KW-0963">Cytoplasm</keyword>
<dbReference type="GO" id="GO:0005789">
    <property type="term" value="C:endoplasmic reticulum membrane"/>
    <property type="evidence" value="ECO:0007669"/>
    <property type="project" value="UniProtKB-SubCell"/>
</dbReference>
<dbReference type="Gene3D" id="3.40.50.410">
    <property type="entry name" value="von Willebrand factor, type A domain"/>
    <property type="match status" value="1"/>
</dbReference>
<accession>A0AB34HWK8</accession>
<dbReference type="Pfam" id="PF00626">
    <property type="entry name" value="Gelsolin"/>
    <property type="match status" value="1"/>
</dbReference>
<dbReference type="InterPro" id="IPR036174">
    <property type="entry name" value="Znf_Sec23_Sec24_sf"/>
</dbReference>
<dbReference type="Pfam" id="PF08033">
    <property type="entry name" value="Sec23_BS"/>
    <property type="match status" value="1"/>
</dbReference>
<dbReference type="SUPFAM" id="SSF81811">
    <property type="entry name" value="Helical domain of Sec23/24"/>
    <property type="match status" value="1"/>
</dbReference>
<evidence type="ECO:0000256" key="7">
    <source>
        <dbReference type="ARBA" id="ARBA00022833"/>
    </source>
</evidence>
<feature type="domain" description="Sec23/Sec24 trunk" evidence="15">
    <location>
        <begin position="164"/>
        <end position="428"/>
    </location>
</feature>
<dbReference type="GO" id="GO:0005096">
    <property type="term" value="F:GTPase activator activity"/>
    <property type="evidence" value="ECO:0007669"/>
    <property type="project" value="TreeGrafter"/>
</dbReference>
<dbReference type="InterPro" id="IPR006896">
    <property type="entry name" value="Sec23/24_trunk_dom"/>
</dbReference>
<comment type="subcellular location">
    <subcellularLocation>
        <location evidence="12">Cytoplasmic vesicle</location>
        <location evidence="12">COPII-coated vesicle membrane</location>
        <topology evidence="12">Peripheral membrane protein</topology>
        <orientation evidence="12">Cytoplasmic side</orientation>
    </subcellularLocation>
    <subcellularLocation>
        <location evidence="1 12">Endoplasmic reticulum membrane</location>
        <topology evidence="1 12">Peripheral membrane protein</topology>
        <orientation evidence="1 12">Cytoplasmic side</orientation>
    </subcellularLocation>
    <subcellularLocation>
        <location evidence="12">Cytoplasm</location>
        <location evidence="12">Cytosol</location>
    </subcellularLocation>
</comment>
<dbReference type="FunFam" id="1.20.120.730:FF:000003">
    <property type="entry name" value="Protein transport protein SEC23"/>
    <property type="match status" value="1"/>
</dbReference>
<dbReference type="InterPro" id="IPR036465">
    <property type="entry name" value="vWFA_dom_sf"/>
</dbReference>
<keyword evidence="3 12" id="KW-0813">Transport</keyword>
<dbReference type="InterPro" id="IPR037550">
    <property type="entry name" value="Sec23_C"/>
</dbReference>
<feature type="domain" description="Sec23/Sec24 helical" evidence="16">
    <location>
        <begin position="556"/>
        <end position="654"/>
    </location>
</feature>
<comment type="function">
    <text evidence="12">Component of the coat protein complex II (COPII) which promotes the formation of transport vesicles from the endoplasmic reticulum (ER). The coat has two main functions, the physical deformation of the endoplasmic reticulum membrane into vesicles and the selection of cargo molecules.</text>
</comment>
<evidence type="ECO:0000256" key="1">
    <source>
        <dbReference type="ARBA" id="ARBA00004397"/>
    </source>
</evidence>
<dbReference type="Gene3D" id="2.60.40.1670">
    <property type="entry name" value="beta-sandwich domain of Sec23/24"/>
    <property type="match status" value="1"/>
</dbReference>
<keyword evidence="9 12" id="KW-0653">Protein transport</keyword>
<evidence type="ECO:0000313" key="19">
    <source>
        <dbReference type="Proteomes" id="UP001159641"/>
    </source>
</evidence>
<feature type="domain" description="Sec23/Sec24 beta-sandwich" evidence="17">
    <location>
        <begin position="439"/>
        <end position="542"/>
    </location>
</feature>
<dbReference type="GO" id="GO:0070971">
    <property type="term" value="C:endoplasmic reticulum exit site"/>
    <property type="evidence" value="ECO:0007669"/>
    <property type="project" value="TreeGrafter"/>
</dbReference>
<dbReference type="Gene3D" id="3.40.20.10">
    <property type="entry name" value="Severin"/>
    <property type="match status" value="1"/>
</dbReference>
<evidence type="ECO:0000256" key="4">
    <source>
        <dbReference type="ARBA" id="ARBA00022490"/>
    </source>
</evidence>
<dbReference type="GO" id="GO:0008270">
    <property type="term" value="F:zinc ion binding"/>
    <property type="evidence" value="ECO:0007669"/>
    <property type="project" value="InterPro"/>
</dbReference>
<evidence type="ECO:0000259" key="13">
    <source>
        <dbReference type="Pfam" id="PF00626"/>
    </source>
</evidence>
<dbReference type="CDD" id="cd11287">
    <property type="entry name" value="Sec23_C"/>
    <property type="match status" value="1"/>
</dbReference>
<evidence type="ECO:0000256" key="5">
    <source>
        <dbReference type="ARBA" id="ARBA00022723"/>
    </source>
</evidence>
<dbReference type="InterPro" id="IPR036175">
    <property type="entry name" value="Sec23/24_helical_dom_sf"/>
</dbReference>
<evidence type="ECO:0000256" key="3">
    <source>
        <dbReference type="ARBA" id="ARBA00022448"/>
    </source>
</evidence>
<evidence type="ECO:0000313" key="18">
    <source>
        <dbReference type="EMBL" id="KAJ8796051.1"/>
    </source>
</evidence>
<evidence type="ECO:0000256" key="12">
    <source>
        <dbReference type="RuleBase" id="RU365030"/>
    </source>
</evidence>
<sequence length="834" mass="93772">MAPGRGDRSAMAHPTLALLFHQVPRPSPPLLSTPVRSTMTTYLEFIQQNEERDGVRFSWNVWPSSRLEATRMVVPVAALFTPLKERPDLPPIQYEPVLCSRTTCRAVLNPLCQVDYRAKLWACNFCYQRNQFPPTYAGISELNQPAELLPQFSSIEYVVLRGPQMPLIFLYVVDTCMEDEDLQALKESMQMSLSLLPPTALVGLITFGRMVQVHELGCEGISKSYVFRGTKDLSAKQLQEMLGLSKVPVTQATRGPQVQQPPPSNRFLQPVQKIDMNLTDLLGELQRDPWPVPQGKRPLRSSGVALSIAVGLLECTFPNTGARIMTFIGGPATQGPGMVVGDELKTPIRSWHDIEKDNAKYVKKGTKHFEALANRAATTGHVIDIYACALDQTGLLEMKCCPNLTGGYMVMGDSFNTSLFKQTFQRVFTKDMHGQFKMGFGGTLEIKTSREIKISGAIGPCVSLNSKGPCVSENEIGTGGTCQWKICGLSPTTTLAIYFEVVNQHNAPIPQGGRGAIQFVTQYQHSSGQRRIRVTTIARNWADAQTQIQNIAASFDQEAAAILMARLAIYRAETEEGPDVLRWLDRQLIRLCQKFGEYHKDDPSSFRFSETFSLYPQFMFHLRRSPFLQVFNNSPDESSYYRHHFMRQDLTQSLIMIQPILYAYSFSGPPEHKLQMRKLSNCGSRAQLLRGMWDLPRPGLEPPVLLDSSSILADRILLMDTFFQILIYHGETIAQWRKSGYQDMPEYENFRHLLQAPVDDAQEILHSRFPMPRYIDTEHGGSQARFLLSKVNPSQTHNNMYAWGQESGAPILTDDVSLQVFMDHLKKLAVSSAA</sequence>
<dbReference type="CDD" id="cd01478">
    <property type="entry name" value="Sec23-like"/>
    <property type="match status" value="1"/>
</dbReference>
<keyword evidence="7 12" id="KW-0862">Zinc</keyword>
<comment type="caution">
    <text evidence="18">The sequence shown here is derived from an EMBL/GenBank/DDBJ whole genome shotgun (WGS) entry which is preliminary data.</text>
</comment>
<feature type="domain" description="Zinc finger Sec23/Sec24-type" evidence="14">
    <location>
        <begin position="96"/>
        <end position="136"/>
    </location>
</feature>
<comment type="similarity">
    <text evidence="2 12">Belongs to the SEC23/SEC24 family. SEC23 subfamily.</text>
</comment>
<feature type="domain" description="Gelsolin-like" evidence="13">
    <location>
        <begin position="701"/>
        <end position="787"/>
    </location>
</feature>
<keyword evidence="10 12" id="KW-0472">Membrane</keyword>
<dbReference type="GO" id="GO:0006886">
    <property type="term" value="P:intracellular protein transport"/>
    <property type="evidence" value="ECO:0007669"/>
    <property type="project" value="InterPro"/>
</dbReference>
<evidence type="ECO:0000256" key="6">
    <source>
        <dbReference type="ARBA" id="ARBA00022824"/>
    </source>
</evidence>
<dbReference type="PANTHER" id="PTHR11141:SF7">
    <property type="entry name" value="PROTEIN TRANSPORT PROTEIN SEC23A"/>
    <property type="match status" value="1"/>
</dbReference>
<keyword evidence="11 12" id="KW-0968">Cytoplasmic vesicle</keyword>